<accession>A0ACC0VXT9</accession>
<dbReference type="EMBL" id="CM047585">
    <property type="protein sequence ID" value="KAI9910663.1"/>
    <property type="molecule type" value="Genomic_DNA"/>
</dbReference>
<evidence type="ECO:0000313" key="2">
    <source>
        <dbReference type="Proteomes" id="UP001163321"/>
    </source>
</evidence>
<keyword evidence="2" id="KW-1185">Reference proteome</keyword>
<proteinExistence type="predicted"/>
<dbReference type="Proteomes" id="UP001163321">
    <property type="component" value="Chromosome 6"/>
</dbReference>
<reference evidence="1 2" key="1">
    <citation type="journal article" date="2022" name="bioRxiv">
        <title>The genome of the oomycete Peronosclerospora sorghi, a cosmopolitan pathogen of maize and sorghum, is inflated with dispersed pseudogenes.</title>
        <authorList>
            <person name="Fletcher K."/>
            <person name="Martin F."/>
            <person name="Isakeit T."/>
            <person name="Cavanaugh K."/>
            <person name="Magill C."/>
            <person name="Michelmore R."/>
        </authorList>
    </citation>
    <scope>NUCLEOTIDE SEQUENCE [LARGE SCALE GENOMIC DNA]</scope>
    <source>
        <strain evidence="1">P6</strain>
    </source>
</reference>
<evidence type="ECO:0000313" key="1">
    <source>
        <dbReference type="EMBL" id="KAI9910663.1"/>
    </source>
</evidence>
<comment type="caution">
    <text evidence="1">The sequence shown here is derived from an EMBL/GenBank/DDBJ whole genome shotgun (WGS) entry which is preliminary data.</text>
</comment>
<sequence length="195" mass="21587">MFLLIFWSNVVPKLGQALGFLNALSDATAVLVDLATFVIDSMQLIVQEDTEHIVKNVSTCSADLLSDIAAVVAERNSSNNAAESMPPVFPHHPRFDTRAEWQLAKLALNAAEATYQQMHHFSESHGIASTVDWHIVYVYQPTEDEWNALVDISTLSSLRTLPTTSMLLPLHNVLCRAKCLPMAHTLSGRQKTFQG</sequence>
<name>A0ACC0VXT9_9STRA</name>
<protein>
    <submittedName>
        <fullName evidence="1">Uncharacterized protein</fullName>
    </submittedName>
</protein>
<gene>
    <name evidence="1" type="ORF">PsorP6_011219</name>
</gene>
<organism evidence="1 2">
    <name type="scientific">Peronosclerospora sorghi</name>
    <dbReference type="NCBI Taxonomy" id="230839"/>
    <lineage>
        <taxon>Eukaryota</taxon>
        <taxon>Sar</taxon>
        <taxon>Stramenopiles</taxon>
        <taxon>Oomycota</taxon>
        <taxon>Peronosporomycetes</taxon>
        <taxon>Peronosporales</taxon>
        <taxon>Peronosporaceae</taxon>
        <taxon>Peronosclerospora</taxon>
    </lineage>
</organism>